<dbReference type="Proteomes" id="UP000776276">
    <property type="component" value="Unassembled WGS sequence"/>
</dbReference>
<dbReference type="PANTHER" id="PTHR11552">
    <property type="entry name" value="GLUCOSE-METHANOL-CHOLINE GMC OXIDOREDUCTASE"/>
    <property type="match status" value="1"/>
</dbReference>
<dbReference type="PIRSF" id="PIRSF000137">
    <property type="entry name" value="Alcohol_oxidase"/>
    <property type="match status" value="1"/>
</dbReference>
<feature type="domain" description="Glucose-methanol-choline oxidoreductase N-terminal" evidence="1">
    <location>
        <begin position="314"/>
        <end position="328"/>
    </location>
</feature>
<dbReference type="EMBL" id="JAHKRT010000003">
    <property type="protein sequence ID" value="MBU3077490.1"/>
    <property type="molecule type" value="Genomic_DNA"/>
</dbReference>
<dbReference type="RefSeq" id="WP_216322032.1">
    <property type="nucleotide sequence ID" value="NZ_JAHKRT010000003.1"/>
</dbReference>
<evidence type="ECO:0000313" key="2">
    <source>
        <dbReference type="EMBL" id="MBU3077490.1"/>
    </source>
</evidence>
<dbReference type="Pfam" id="PF13450">
    <property type="entry name" value="NAD_binding_8"/>
    <property type="match status" value="1"/>
</dbReference>
<dbReference type="InterPro" id="IPR007867">
    <property type="entry name" value="GMC_OxRtase_C"/>
</dbReference>
<evidence type="ECO:0000313" key="3">
    <source>
        <dbReference type="Proteomes" id="UP000776276"/>
    </source>
</evidence>
<protein>
    <submittedName>
        <fullName evidence="2">GMC family oxidoreductase</fullName>
    </submittedName>
</protein>
<dbReference type="Pfam" id="PF05199">
    <property type="entry name" value="GMC_oxred_C"/>
    <property type="match status" value="1"/>
</dbReference>
<reference evidence="2 3" key="1">
    <citation type="submission" date="2021-06" db="EMBL/GenBank/DDBJ databases">
        <title>Sphingomonas sp. XMGL2, whole genome shotgun sequencing project.</title>
        <authorList>
            <person name="Zhao G."/>
            <person name="Shen L."/>
        </authorList>
    </citation>
    <scope>NUCLEOTIDE SEQUENCE [LARGE SCALE GENOMIC DNA]</scope>
    <source>
        <strain evidence="2 3">XMGL2</strain>
    </source>
</reference>
<gene>
    <name evidence="2" type="ORF">KOF26_06380</name>
</gene>
<dbReference type="PANTHER" id="PTHR11552:SF100">
    <property type="entry name" value="DEHYDROGENASE, PUTATIVE (AFU_ORTHOLOGUE AFUA_5G00630)-RELATED"/>
    <property type="match status" value="1"/>
</dbReference>
<dbReference type="InterPro" id="IPR000172">
    <property type="entry name" value="GMC_OxRdtase_N"/>
</dbReference>
<evidence type="ECO:0000259" key="1">
    <source>
        <dbReference type="PROSITE" id="PS00624"/>
    </source>
</evidence>
<dbReference type="Pfam" id="PF00732">
    <property type="entry name" value="GMC_oxred_N"/>
    <property type="match status" value="1"/>
</dbReference>
<keyword evidence="3" id="KW-1185">Reference proteome</keyword>
<name>A0ABS6BGR3_9SPHN</name>
<accession>A0ABS6BGR3</accession>
<dbReference type="PROSITE" id="PS00624">
    <property type="entry name" value="GMC_OXRED_2"/>
    <property type="match status" value="1"/>
</dbReference>
<proteinExistence type="predicted"/>
<dbReference type="InterPro" id="IPR012132">
    <property type="entry name" value="GMC_OxRdtase"/>
</dbReference>
<comment type="caution">
    <text evidence="2">The sequence shown here is derived from an EMBL/GenBank/DDBJ whole genome shotgun (WGS) entry which is preliminary data.</text>
</comment>
<organism evidence="2 3">
    <name type="scientific">Sphingomonas quercus</name>
    <dbReference type="NCBI Taxonomy" id="2842451"/>
    <lineage>
        <taxon>Bacteria</taxon>
        <taxon>Pseudomonadati</taxon>
        <taxon>Pseudomonadota</taxon>
        <taxon>Alphaproteobacteria</taxon>
        <taxon>Sphingomonadales</taxon>
        <taxon>Sphingomonadaceae</taxon>
        <taxon>Sphingomonas</taxon>
    </lineage>
</organism>
<sequence length="593" mass="64396">MTGRAGPRYDHIVIGSGAGGGTIAARLAEAGRSVLVLEGGGDPLTAGEGRTADDYRVPVFHPMASENSAFDWPYFVRHFADAARSKGDRNLCDKGIFYPRAAALGGCTAHNAMIFLPPPDADWDHLAALTGDAGWSAAAMRRHRLSLEACRHRLVRRLLAMLGHDPTGHGWRGWLSVERAMPLKALGDLRLVRMLARLALADLGRDAGWRQRLALFLANWGDPNDVRRGGGEQLCYLPIATRHHARTGTRERLLDVARRHPDRLEIRTHVWASALLFDGGRASGVRWEQRAGRGAPVTAAGEDHATGDVILAAGTFETPKLLMLSGIGDPEQLGRHGIPVRAALPEVGRNLQDRYEIGIVHRMARPWASLRGASFAPGDRLYRQWRWLRRGMYTSNGGAIAALRRSRQSEGRDPDLILMGLLGRFSGYRTGYAAETWPGLDGFTWAILKGQTRNRAGTVRLDPRDPRGQPEIDFHNFEQGGDADLDALVESVGMARALSAALLDEGLIAEEEVPGSSVTGEALRQWISCNAWGHHACGTAAIGPVLDAQARVHGVEGLRVVDASIFPRIPGLFIAAPIMMAAEKIAADMLSRG</sequence>